<dbReference type="AlphaFoldDB" id="A0A1Y4DIR0"/>
<dbReference type="PANTHER" id="PTHR12835">
    <property type="entry name" value="BIOTIN PROTEIN LIGASE"/>
    <property type="match status" value="1"/>
</dbReference>
<dbReference type="SUPFAM" id="SSF55681">
    <property type="entry name" value="Class II aaRS and biotin synthetases"/>
    <property type="match status" value="1"/>
</dbReference>
<evidence type="ECO:0000256" key="2">
    <source>
        <dbReference type="ARBA" id="ARBA00023267"/>
    </source>
</evidence>
<gene>
    <name evidence="6" type="ORF">B5F75_06170</name>
</gene>
<evidence type="ECO:0000313" key="6">
    <source>
        <dbReference type="EMBL" id="OUO56200.1"/>
    </source>
</evidence>
<keyword evidence="2" id="KW-0092">Biotin</keyword>
<dbReference type="PROSITE" id="PS51733">
    <property type="entry name" value="BPL_LPL_CATALYTIC"/>
    <property type="match status" value="1"/>
</dbReference>
<dbReference type="EMBL" id="NFJD01000004">
    <property type="protein sequence ID" value="OUO56200.1"/>
    <property type="molecule type" value="Genomic_DNA"/>
</dbReference>
<evidence type="ECO:0000256" key="4">
    <source>
        <dbReference type="ARBA" id="ARBA00047846"/>
    </source>
</evidence>
<dbReference type="Gene3D" id="3.30.930.10">
    <property type="entry name" value="Bira Bifunctional Protein, Domain 2"/>
    <property type="match status" value="1"/>
</dbReference>
<dbReference type="EC" id="6.3.4.15" evidence="3"/>
<organism evidence="6 7">
    <name type="scientific">Candidatus Avelusimicrobium gallicola</name>
    <dbReference type="NCBI Taxonomy" id="2562704"/>
    <lineage>
        <taxon>Bacteria</taxon>
        <taxon>Pseudomonadati</taxon>
        <taxon>Elusimicrobiota</taxon>
        <taxon>Elusimicrobia</taxon>
        <taxon>Elusimicrobiales</taxon>
        <taxon>Elusimicrobiaceae</taxon>
        <taxon>Candidatus Avelusimicrobium</taxon>
    </lineage>
</organism>
<dbReference type="Gene3D" id="2.30.30.100">
    <property type="match status" value="1"/>
</dbReference>
<dbReference type="Pfam" id="PF03099">
    <property type="entry name" value="BPL_LplA_LipB"/>
    <property type="match status" value="1"/>
</dbReference>
<dbReference type="CDD" id="cd16442">
    <property type="entry name" value="BPL"/>
    <property type="match status" value="1"/>
</dbReference>
<protein>
    <recommendedName>
        <fullName evidence="3">biotin--[biotin carboxyl-carrier protein] ligase</fullName>
        <ecNumber evidence="3">6.3.4.15</ecNumber>
    </recommendedName>
</protein>
<dbReference type="PANTHER" id="PTHR12835:SF5">
    <property type="entry name" value="BIOTIN--PROTEIN LIGASE"/>
    <property type="match status" value="1"/>
</dbReference>
<feature type="domain" description="BPL/LPL catalytic" evidence="5">
    <location>
        <begin position="1"/>
        <end position="187"/>
    </location>
</feature>
<reference evidence="7" key="1">
    <citation type="submission" date="2017-04" db="EMBL/GenBank/DDBJ databases">
        <title>Function of individual gut microbiota members based on whole genome sequencing of pure cultures obtained from chicken caecum.</title>
        <authorList>
            <person name="Medvecky M."/>
            <person name="Cejkova D."/>
            <person name="Polansky O."/>
            <person name="Karasova D."/>
            <person name="Kubasova T."/>
            <person name="Cizek A."/>
            <person name="Rychlik I."/>
        </authorList>
    </citation>
    <scope>NUCLEOTIDE SEQUENCE [LARGE SCALE GENOMIC DNA]</scope>
    <source>
        <strain evidence="7">An273</strain>
    </source>
</reference>
<keyword evidence="7" id="KW-1185">Reference proteome</keyword>
<evidence type="ECO:0000313" key="7">
    <source>
        <dbReference type="Proteomes" id="UP000196368"/>
    </source>
</evidence>
<dbReference type="OrthoDB" id="9807064at2"/>
<proteinExistence type="predicted"/>
<dbReference type="InterPro" id="IPR004143">
    <property type="entry name" value="BPL_LPL_catalytic"/>
</dbReference>
<dbReference type="InterPro" id="IPR003142">
    <property type="entry name" value="BPL_C"/>
</dbReference>
<evidence type="ECO:0000259" key="5">
    <source>
        <dbReference type="PROSITE" id="PS51733"/>
    </source>
</evidence>
<accession>A0A1Y4DIR0</accession>
<dbReference type="InterPro" id="IPR004408">
    <property type="entry name" value="Biotin_CoA_COase_ligase"/>
</dbReference>
<keyword evidence="1 6" id="KW-0436">Ligase</keyword>
<dbReference type="RefSeq" id="WP_087289041.1">
    <property type="nucleotide sequence ID" value="NZ_NFJD01000004.1"/>
</dbReference>
<comment type="catalytic activity">
    <reaction evidence="4">
        <text>biotin + L-lysyl-[protein] + ATP = N(6)-biotinyl-L-lysyl-[protein] + AMP + diphosphate + H(+)</text>
        <dbReference type="Rhea" id="RHEA:11756"/>
        <dbReference type="Rhea" id="RHEA-COMP:9752"/>
        <dbReference type="Rhea" id="RHEA-COMP:10505"/>
        <dbReference type="ChEBI" id="CHEBI:15378"/>
        <dbReference type="ChEBI" id="CHEBI:29969"/>
        <dbReference type="ChEBI" id="CHEBI:30616"/>
        <dbReference type="ChEBI" id="CHEBI:33019"/>
        <dbReference type="ChEBI" id="CHEBI:57586"/>
        <dbReference type="ChEBI" id="CHEBI:83144"/>
        <dbReference type="ChEBI" id="CHEBI:456215"/>
        <dbReference type="EC" id="6.3.4.15"/>
    </reaction>
</comment>
<dbReference type="GO" id="GO:0005737">
    <property type="term" value="C:cytoplasm"/>
    <property type="evidence" value="ECO:0007669"/>
    <property type="project" value="TreeGrafter"/>
</dbReference>
<comment type="caution">
    <text evidence="6">The sequence shown here is derived from an EMBL/GenBank/DDBJ whole genome shotgun (WGS) entry which is preliminary data.</text>
</comment>
<evidence type="ECO:0000256" key="3">
    <source>
        <dbReference type="ARBA" id="ARBA00024227"/>
    </source>
</evidence>
<dbReference type="NCBIfam" id="TIGR00121">
    <property type="entry name" value="birA_ligase"/>
    <property type="match status" value="1"/>
</dbReference>
<dbReference type="GO" id="GO:0004077">
    <property type="term" value="F:biotin--[biotin carboxyl-carrier protein] ligase activity"/>
    <property type="evidence" value="ECO:0007669"/>
    <property type="project" value="UniProtKB-EC"/>
</dbReference>
<evidence type="ECO:0000256" key="1">
    <source>
        <dbReference type="ARBA" id="ARBA00022598"/>
    </source>
</evidence>
<sequence>MSSSVHFKEIDSTNNYLKEHCAQLPHGFIVTADKQTAGRGRFNRKWVSQEGGLYFSVLIKPEQTDFWPNFTQLMGLSLCRAIEKRYPKTYLKWPNDVLADGKKLCGILSEGVLCGGKLEGMIIGTGVNVGQKTMPDVGQPATSLYLLGVQADKQTLLGEIMDYFWQDYPAVQARGFAAICEPYRARFPFIGKEITVKNGEKPLCGTVRDVSSRGTLLLNTADGPEEIYIGDLIV</sequence>
<dbReference type="InterPro" id="IPR045864">
    <property type="entry name" value="aa-tRNA-synth_II/BPL/LPL"/>
</dbReference>
<dbReference type="Pfam" id="PF02237">
    <property type="entry name" value="BPL_C"/>
    <property type="match status" value="1"/>
</dbReference>
<dbReference type="Proteomes" id="UP000196368">
    <property type="component" value="Unassembled WGS sequence"/>
</dbReference>
<name>A0A1Y4DIR0_9BACT</name>